<dbReference type="AlphaFoldDB" id="A0AAD7NXA0"/>
<sequence length="217" mass="24664">MVSLQLAGFLDASQPTMADSELNEDFASTRDGSDGQSSVFTYKSLKQESEATSLYRGELERHIPSFFGELDRIVSLEPGAHFRLRCPNDVRCSVKRVYYRQIARLKALLAWDDADIRGWIKSSWFRDDDMDMFYEDGCIYVRLMRDEDSGWSIKDTELGTLVGTWVSLERKESQGIGEMCRDYKLSTNFVVPITCSTTELKQVGYRCDLTAGGCAFC</sequence>
<keyword evidence="2" id="KW-1185">Reference proteome</keyword>
<comment type="caution">
    <text evidence="1">The sequence shown here is derived from an EMBL/GenBank/DDBJ whole genome shotgun (WGS) entry which is preliminary data.</text>
</comment>
<proteinExistence type="predicted"/>
<organism evidence="1 2">
    <name type="scientific">Mycena metata</name>
    <dbReference type="NCBI Taxonomy" id="1033252"/>
    <lineage>
        <taxon>Eukaryota</taxon>
        <taxon>Fungi</taxon>
        <taxon>Dikarya</taxon>
        <taxon>Basidiomycota</taxon>
        <taxon>Agaricomycotina</taxon>
        <taxon>Agaricomycetes</taxon>
        <taxon>Agaricomycetidae</taxon>
        <taxon>Agaricales</taxon>
        <taxon>Marasmiineae</taxon>
        <taxon>Mycenaceae</taxon>
        <taxon>Mycena</taxon>
    </lineage>
</organism>
<dbReference type="Proteomes" id="UP001215598">
    <property type="component" value="Unassembled WGS sequence"/>
</dbReference>
<evidence type="ECO:0000313" key="2">
    <source>
        <dbReference type="Proteomes" id="UP001215598"/>
    </source>
</evidence>
<reference evidence="1" key="1">
    <citation type="submission" date="2023-03" db="EMBL/GenBank/DDBJ databases">
        <title>Massive genome expansion in bonnet fungi (Mycena s.s.) driven by repeated elements and novel gene families across ecological guilds.</title>
        <authorList>
            <consortium name="Lawrence Berkeley National Laboratory"/>
            <person name="Harder C.B."/>
            <person name="Miyauchi S."/>
            <person name="Viragh M."/>
            <person name="Kuo A."/>
            <person name="Thoen E."/>
            <person name="Andreopoulos B."/>
            <person name="Lu D."/>
            <person name="Skrede I."/>
            <person name="Drula E."/>
            <person name="Henrissat B."/>
            <person name="Morin E."/>
            <person name="Kohler A."/>
            <person name="Barry K."/>
            <person name="LaButti K."/>
            <person name="Morin E."/>
            <person name="Salamov A."/>
            <person name="Lipzen A."/>
            <person name="Mereny Z."/>
            <person name="Hegedus B."/>
            <person name="Baldrian P."/>
            <person name="Stursova M."/>
            <person name="Weitz H."/>
            <person name="Taylor A."/>
            <person name="Grigoriev I.V."/>
            <person name="Nagy L.G."/>
            <person name="Martin F."/>
            <person name="Kauserud H."/>
        </authorList>
    </citation>
    <scope>NUCLEOTIDE SEQUENCE</scope>
    <source>
        <strain evidence="1">CBHHK182m</strain>
    </source>
</reference>
<gene>
    <name evidence="1" type="ORF">B0H16DRAFT_802823</name>
</gene>
<dbReference type="EMBL" id="JARKIB010000006">
    <property type="protein sequence ID" value="KAJ7779042.1"/>
    <property type="molecule type" value="Genomic_DNA"/>
</dbReference>
<name>A0AAD7NXA0_9AGAR</name>
<accession>A0AAD7NXA0</accession>
<evidence type="ECO:0000313" key="1">
    <source>
        <dbReference type="EMBL" id="KAJ7779042.1"/>
    </source>
</evidence>
<protein>
    <submittedName>
        <fullName evidence="1">Uncharacterized protein</fullName>
    </submittedName>
</protein>